<gene>
    <name evidence="2" type="ORF">CB5_LOCUS8878</name>
</gene>
<evidence type="ECO:0000256" key="1">
    <source>
        <dbReference type="SAM" id="MobiDB-lite"/>
    </source>
</evidence>
<dbReference type="EMBL" id="LR862145">
    <property type="protein sequence ID" value="CAD1825667.1"/>
    <property type="molecule type" value="Genomic_DNA"/>
</dbReference>
<feature type="region of interest" description="Disordered" evidence="1">
    <location>
        <begin position="92"/>
        <end position="117"/>
    </location>
</feature>
<feature type="region of interest" description="Disordered" evidence="1">
    <location>
        <begin position="1"/>
        <end position="43"/>
    </location>
</feature>
<dbReference type="AlphaFoldDB" id="A0A6V7P4E7"/>
<feature type="compositionally biased region" description="Basic and acidic residues" evidence="1">
    <location>
        <begin position="1"/>
        <end position="10"/>
    </location>
</feature>
<protein>
    <submittedName>
        <fullName evidence="2">Uncharacterized protein</fullName>
    </submittedName>
</protein>
<sequence>MKLAGSDRWRTPTTSRSGGRRGPCHRLLPRAPPHGLTRRDREALAPRRACCGAPSHGHALGVVATAAHPSGSLARRLLDSSIRVFDVDSNASVASLDAPPPPPPPPFRGLGLQFDPR</sequence>
<feature type="compositionally biased region" description="Basic residues" evidence="1">
    <location>
        <begin position="18"/>
        <end position="28"/>
    </location>
</feature>
<reference evidence="2" key="1">
    <citation type="submission" date="2020-07" db="EMBL/GenBank/DDBJ databases">
        <authorList>
            <person name="Lin J."/>
        </authorList>
    </citation>
    <scope>NUCLEOTIDE SEQUENCE</scope>
</reference>
<proteinExistence type="predicted"/>
<organism evidence="2">
    <name type="scientific">Ananas comosus var. bracteatus</name>
    <name type="common">red pineapple</name>
    <dbReference type="NCBI Taxonomy" id="296719"/>
    <lineage>
        <taxon>Eukaryota</taxon>
        <taxon>Viridiplantae</taxon>
        <taxon>Streptophyta</taxon>
        <taxon>Embryophyta</taxon>
        <taxon>Tracheophyta</taxon>
        <taxon>Spermatophyta</taxon>
        <taxon>Magnoliopsida</taxon>
        <taxon>Liliopsida</taxon>
        <taxon>Poales</taxon>
        <taxon>Bromeliaceae</taxon>
        <taxon>Bromelioideae</taxon>
        <taxon>Ananas</taxon>
    </lineage>
</organism>
<accession>A0A6V7P4E7</accession>
<feature type="compositionally biased region" description="Pro residues" evidence="1">
    <location>
        <begin position="98"/>
        <end position="107"/>
    </location>
</feature>
<evidence type="ECO:0000313" key="2">
    <source>
        <dbReference type="EMBL" id="CAD1825667.1"/>
    </source>
</evidence>
<name>A0A6V7P4E7_ANACO</name>